<gene>
    <name evidence="2" type="ORF">PPN31114_03670</name>
</gene>
<proteinExistence type="predicted"/>
<dbReference type="AlphaFoldDB" id="A0A5E4X4B7"/>
<sequence>MRRHSLIGMLTWGVLFVAADAAAQAPTANQLRMKQCADLAGSRQGSDRTAFMRACITSDSPPSAPADAQTQGNLTASGFSGTADGFEFSVDGSQAVGVGGPCVSAGIKRFTFTVVPSFVQWQRGTFRTQYVLTGHGELPQNSGPPLDVLYTFDANFDWAGQLAAVAQQRRRLSDGGAPIECLARSHSKYVEAAENWMRINKSMIQKQWGAQIKEMTH</sequence>
<evidence type="ECO:0000313" key="2">
    <source>
        <dbReference type="EMBL" id="VVE31201.1"/>
    </source>
</evidence>
<feature type="chain" id="PRO_5022798634" description="Lipoprotein" evidence="1">
    <location>
        <begin position="22"/>
        <end position="217"/>
    </location>
</feature>
<dbReference type="EMBL" id="CABPSK010000003">
    <property type="protein sequence ID" value="VVE31201.1"/>
    <property type="molecule type" value="Genomic_DNA"/>
</dbReference>
<keyword evidence="1" id="KW-0732">Signal</keyword>
<evidence type="ECO:0000313" key="3">
    <source>
        <dbReference type="Proteomes" id="UP000366945"/>
    </source>
</evidence>
<reference evidence="2 3" key="1">
    <citation type="submission" date="2019-08" db="EMBL/GenBank/DDBJ databases">
        <authorList>
            <person name="Peeters C."/>
        </authorList>
    </citation>
    <scope>NUCLEOTIDE SEQUENCE [LARGE SCALE GENOMIC DNA]</scope>
    <source>
        <strain evidence="2 3">LMG 31114</strain>
    </source>
</reference>
<organism evidence="2 3">
    <name type="scientific">Pandoraea pneumonica</name>
    <dbReference type="NCBI Taxonomy" id="2508299"/>
    <lineage>
        <taxon>Bacteria</taxon>
        <taxon>Pseudomonadati</taxon>
        <taxon>Pseudomonadota</taxon>
        <taxon>Betaproteobacteria</taxon>
        <taxon>Burkholderiales</taxon>
        <taxon>Burkholderiaceae</taxon>
        <taxon>Pandoraea</taxon>
    </lineage>
</organism>
<evidence type="ECO:0008006" key="4">
    <source>
        <dbReference type="Google" id="ProtNLM"/>
    </source>
</evidence>
<accession>A0A5E4X4B7</accession>
<evidence type="ECO:0000256" key="1">
    <source>
        <dbReference type="SAM" id="SignalP"/>
    </source>
</evidence>
<dbReference type="GeneID" id="300405675"/>
<dbReference type="RefSeq" id="WP_150680885.1">
    <property type="nucleotide sequence ID" value="NZ_CABPSK010000003.1"/>
</dbReference>
<dbReference type="Proteomes" id="UP000366945">
    <property type="component" value="Unassembled WGS sequence"/>
</dbReference>
<dbReference type="Pfam" id="PF07769">
    <property type="entry name" value="PsiF_repeat"/>
    <property type="match status" value="1"/>
</dbReference>
<dbReference type="OrthoDB" id="8001925at2"/>
<name>A0A5E4X4B7_9BURK</name>
<protein>
    <recommendedName>
        <fullName evidence="4">Lipoprotein</fullName>
    </recommendedName>
</protein>
<keyword evidence="3" id="KW-1185">Reference proteome</keyword>
<feature type="signal peptide" evidence="1">
    <location>
        <begin position="1"/>
        <end position="21"/>
    </location>
</feature>
<dbReference type="InterPro" id="IPR011690">
    <property type="entry name" value="P_starv_induced_PsiF"/>
</dbReference>